<keyword evidence="2" id="KW-1185">Reference proteome</keyword>
<protein>
    <submittedName>
        <fullName evidence="1">Uncharacterized protein</fullName>
    </submittedName>
</protein>
<dbReference type="EMBL" id="JABSTR010000001">
    <property type="protein sequence ID" value="KAH9359960.1"/>
    <property type="molecule type" value="Genomic_DNA"/>
</dbReference>
<dbReference type="Proteomes" id="UP000821853">
    <property type="component" value="Chromosome 1"/>
</dbReference>
<organism evidence="1 2">
    <name type="scientific">Haemaphysalis longicornis</name>
    <name type="common">Bush tick</name>
    <dbReference type="NCBI Taxonomy" id="44386"/>
    <lineage>
        <taxon>Eukaryota</taxon>
        <taxon>Metazoa</taxon>
        <taxon>Ecdysozoa</taxon>
        <taxon>Arthropoda</taxon>
        <taxon>Chelicerata</taxon>
        <taxon>Arachnida</taxon>
        <taxon>Acari</taxon>
        <taxon>Parasitiformes</taxon>
        <taxon>Ixodida</taxon>
        <taxon>Ixodoidea</taxon>
        <taxon>Ixodidae</taxon>
        <taxon>Haemaphysalinae</taxon>
        <taxon>Haemaphysalis</taxon>
    </lineage>
</organism>
<gene>
    <name evidence="1" type="ORF">HPB48_022507</name>
</gene>
<proteinExistence type="predicted"/>
<dbReference type="AlphaFoldDB" id="A0A9J6FBJ2"/>
<evidence type="ECO:0000313" key="2">
    <source>
        <dbReference type="Proteomes" id="UP000821853"/>
    </source>
</evidence>
<dbReference type="OrthoDB" id="6501974at2759"/>
<comment type="caution">
    <text evidence="1">The sequence shown here is derived from an EMBL/GenBank/DDBJ whole genome shotgun (WGS) entry which is preliminary data.</text>
</comment>
<reference evidence="1 2" key="1">
    <citation type="journal article" date="2020" name="Cell">
        <title>Large-Scale Comparative Analyses of Tick Genomes Elucidate Their Genetic Diversity and Vector Capacities.</title>
        <authorList>
            <consortium name="Tick Genome and Microbiome Consortium (TIGMIC)"/>
            <person name="Jia N."/>
            <person name="Wang J."/>
            <person name="Shi W."/>
            <person name="Du L."/>
            <person name="Sun Y."/>
            <person name="Zhan W."/>
            <person name="Jiang J.F."/>
            <person name="Wang Q."/>
            <person name="Zhang B."/>
            <person name="Ji P."/>
            <person name="Bell-Sakyi L."/>
            <person name="Cui X.M."/>
            <person name="Yuan T.T."/>
            <person name="Jiang B.G."/>
            <person name="Yang W.F."/>
            <person name="Lam T.T."/>
            <person name="Chang Q.C."/>
            <person name="Ding S.J."/>
            <person name="Wang X.J."/>
            <person name="Zhu J.G."/>
            <person name="Ruan X.D."/>
            <person name="Zhao L."/>
            <person name="Wei J.T."/>
            <person name="Ye R.Z."/>
            <person name="Que T.C."/>
            <person name="Du C.H."/>
            <person name="Zhou Y.H."/>
            <person name="Cheng J.X."/>
            <person name="Dai P.F."/>
            <person name="Guo W.B."/>
            <person name="Han X.H."/>
            <person name="Huang E.J."/>
            <person name="Li L.F."/>
            <person name="Wei W."/>
            <person name="Gao Y.C."/>
            <person name="Liu J.Z."/>
            <person name="Shao H.Z."/>
            <person name="Wang X."/>
            <person name="Wang C.C."/>
            <person name="Yang T.C."/>
            <person name="Huo Q.B."/>
            <person name="Li W."/>
            <person name="Chen H.Y."/>
            <person name="Chen S.E."/>
            <person name="Zhou L.G."/>
            <person name="Ni X.B."/>
            <person name="Tian J.H."/>
            <person name="Sheng Y."/>
            <person name="Liu T."/>
            <person name="Pan Y.S."/>
            <person name="Xia L.Y."/>
            <person name="Li J."/>
            <person name="Zhao F."/>
            <person name="Cao W.C."/>
        </authorList>
    </citation>
    <scope>NUCLEOTIDE SEQUENCE [LARGE SCALE GENOMIC DNA]</scope>
    <source>
        <strain evidence="1">HaeL-2018</strain>
    </source>
</reference>
<accession>A0A9J6FBJ2</accession>
<evidence type="ECO:0000313" key="1">
    <source>
        <dbReference type="EMBL" id="KAH9359960.1"/>
    </source>
</evidence>
<name>A0A9J6FBJ2_HAELO</name>
<sequence length="84" mass="9353">MESVKTKLKEGVCPNLLDIAECNLHKVHNAFGTGLNSFGSDVELLVLDVYYYFRHAVQSSNVKKHQKELGIQSTFSFDMSATDG</sequence>
<dbReference type="VEuPathDB" id="VectorBase:HLOH_054095"/>